<evidence type="ECO:0000313" key="1">
    <source>
        <dbReference type="EMBL" id="OUJ72643.1"/>
    </source>
</evidence>
<name>A0A243WAP3_9BACT</name>
<organism evidence="1 2">
    <name type="scientific">Hymenobacter crusticola</name>
    <dbReference type="NCBI Taxonomy" id="1770526"/>
    <lineage>
        <taxon>Bacteria</taxon>
        <taxon>Pseudomonadati</taxon>
        <taxon>Bacteroidota</taxon>
        <taxon>Cytophagia</taxon>
        <taxon>Cytophagales</taxon>
        <taxon>Hymenobacteraceae</taxon>
        <taxon>Hymenobacter</taxon>
    </lineage>
</organism>
<evidence type="ECO:0000313" key="2">
    <source>
        <dbReference type="Proteomes" id="UP000194873"/>
    </source>
</evidence>
<accession>A0A243WAP3</accession>
<dbReference type="Proteomes" id="UP000194873">
    <property type="component" value="Unassembled WGS sequence"/>
</dbReference>
<dbReference type="AlphaFoldDB" id="A0A243WAP3"/>
<comment type="caution">
    <text evidence="1">The sequence shown here is derived from an EMBL/GenBank/DDBJ whole genome shotgun (WGS) entry which is preliminary data.</text>
</comment>
<sequence length="198" mass="22234">MDAMRDDNPYKGVSGSPYVVPRWLSAVITTKGKTVMPATPLKYDVLRQRVLVLDPQKGDSLQVDETLIASFVLTDPEQPQERRAFRRFAEAPVPEQAREFVEVLHQGKYTLLKRYTKDVQLAGYSSAYLYDESPKAIEDKIIYYLARPNGSAVPVKLKVRALQTAAPELATALREASRKRSISQEQDAVALLQVVDKP</sequence>
<gene>
    <name evidence="1" type="ORF">BXP70_17155</name>
</gene>
<protein>
    <submittedName>
        <fullName evidence="1">Uncharacterized protein</fullName>
    </submittedName>
</protein>
<dbReference type="EMBL" id="MTSE01000009">
    <property type="protein sequence ID" value="OUJ72643.1"/>
    <property type="molecule type" value="Genomic_DNA"/>
</dbReference>
<keyword evidence="2" id="KW-1185">Reference proteome</keyword>
<reference evidence="1 2" key="1">
    <citation type="submission" date="2017-01" db="EMBL/GenBank/DDBJ databases">
        <title>A new Hymenobacter.</title>
        <authorList>
            <person name="Liang Y."/>
            <person name="Feng F."/>
        </authorList>
    </citation>
    <scope>NUCLEOTIDE SEQUENCE [LARGE SCALE GENOMIC DNA]</scope>
    <source>
        <strain evidence="1">MIMBbqt21</strain>
    </source>
</reference>
<proteinExistence type="predicted"/>